<dbReference type="STRING" id="364200.SAMN04488515_0316"/>
<evidence type="ECO:0008006" key="3">
    <source>
        <dbReference type="Google" id="ProtNLM"/>
    </source>
</evidence>
<proteinExistence type="predicted"/>
<dbReference type="EMBL" id="FOIZ01000001">
    <property type="protein sequence ID" value="SEV93854.1"/>
    <property type="molecule type" value="Genomic_DNA"/>
</dbReference>
<name>A0A1I0MYM0_9RHOB</name>
<dbReference type="Proteomes" id="UP000199167">
    <property type="component" value="Unassembled WGS sequence"/>
</dbReference>
<evidence type="ECO:0000313" key="1">
    <source>
        <dbReference type="EMBL" id="SEV93854.1"/>
    </source>
</evidence>
<keyword evidence="2" id="KW-1185">Reference proteome</keyword>
<sequence>MNFQIKALPKTEFEHLFEMTNAELAEHQACRQVVTAKPGTPCRVSMAEAEVGETVILLNYAHQPEKSPYQASHAIFVREHVEQAEIAINDVPDVIRSRLISVRLFDFDHMMVDADVVPGNTVSSVISKALEKPEIAYIHLHNAKPGCFAASVHRTD</sequence>
<dbReference type="RefSeq" id="WP_089989440.1">
    <property type="nucleotide sequence ID" value="NZ_FOIZ01000001.1"/>
</dbReference>
<dbReference type="Pfam" id="PF06718">
    <property type="entry name" value="DUF1203"/>
    <property type="match status" value="1"/>
</dbReference>
<gene>
    <name evidence="1" type="ORF">SAMN04488515_0316</name>
</gene>
<reference evidence="1 2" key="1">
    <citation type="submission" date="2016-10" db="EMBL/GenBank/DDBJ databases">
        <authorList>
            <person name="de Groot N.N."/>
        </authorList>
    </citation>
    <scope>NUCLEOTIDE SEQUENCE [LARGE SCALE GENOMIC DNA]</scope>
    <source>
        <strain evidence="1 2">DSM 17925</strain>
    </source>
</reference>
<organism evidence="1 2">
    <name type="scientific">Cognatiyoonia koreensis</name>
    <dbReference type="NCBI Taxonomy" id="364200"/>
    <lineage>
        <taxon>Bacteria</taxon>
        <taxon>Pseudomonadati</taxon>
        <taxon>Pseudomonadota</taxon>
        <taxon>Alphaproteobacteria</taxon>
        <taxon>Rhodobacterales</taxon>
        <taxon>Paracoccaceae</taxon>
        <taxon>Cognatiyoonia</taxon>
    </lineage>
</organism>
<accession>A0A1I0MYM0</accession>
<protein>
    <recommendedName>
        <fullName evidence="3">DUF1203 domain-containing protein</fullName>
    </recommendedName>
</protein>
<dbReference type="InterPro" id="IPR009593">
    <property type="entry name" value="DUF1203"/>
</dbReference>
<evidence type="ECO:0000313" key="2">
    <source>
        <dbReference type="Proteomes" id="UP000199167"/>
    </source>
</evidence>
<dbReference type="OrthoDB" id="5953307at2"/>
<dbReference type="PIRSF" id="PIRSF034110">
    <property type="entry name" value="DUF1203"/>
    <property type="match status" value="1"/>
</dbReference>
<dbReference type="AlphaFoldDB" id="A0A1I0MYM0"/>